<feature type="domain" description="Penicillin-binding protein transpeptidase" evidence="12">
    <location>
        <begin position="319"/>
        <end position="543"/>
    </location>
</feature>
<evidence type="ECO:0000259" key="12">
    <source>
        <dbReference type="Pfam" id="PF00905"/>
    </source>
</evidence>
<dbReference type="STRING" id="735517.SAMN05444272_1257"/>
<dbReference type="GO" id="GO:0030288">
    <property type="term" value="C:outer membrane-bounded periplasmic space"/>
    <property type="evidence" value="ECO:0007669"/>
    <property type="project" value="TreeGrafter"/>
</dbReference>
<sequence>MKDKARDGRRASWRRRMRYAAGGTALCLALAIGAGAKIAYDVSSLPPLAGAAGITLSPVVLDRNDRLLRSFTSKDDKWRLPVELADVDPLYIRMLLAYEDGRFHEHHGVDPLAVLRASGQMLTSGRIVSGGSTLTMQVARLLREGSTRSLQAKYDQAITALKLEETYSKEEILHLYLLRAPFGGNLEGVRAASLVWFGKEPSRLTPAEAALLVALPQSPEARRPDRFADNARAARDRVLARAAGALVISAEEAEAAKKDSVPAARRDMPFLAAHAARQAVTSNPEATVHRLTLERDLQSNLEALVRRYVQSLGPRISAAVLVADHATGEILASVGSPGLLDEARLGHVDMTEALRSPGSTLKPFIYGLAFEEGIAHPESFVDDRPIDIAGYRPTNFDMGYQGRVTVREALQMSLNTPAIQLLEAVGPSKLMARMKRAGVSPAMSGDKAPGLAIGLGGLGLSLKDLVTLYSALAEGGRIRPLSLYRDSHGLPVRPDRGGQDPLLPLLDPIAAWHVGDILTGLPQPWAAGAAKIAYKTGTSYGYRDAWAVGFDGRHVIAVWTGRADGTPVPGQTGALSASPLLFEAFQRLKGERQPLKERPAGVLAMTTGELPIPLRHARVAQPESTAQSRPLKITYPPDGALVDLGLAQGPQEQHALTVKLEGGRRPYTWFVNGAPVETALFRKELVWTPDGAGFASVSVLDADGQASRIDISLK</sequence>
<keyword evidence="7" id="KW-0808">Transferase</keyword>
<keyword evidence="16" id="KW-1185">Reference proteome</keyword>
<dbReference type="Gene3D" id="3.40.710.10">
    <property type="entry name" value="DD-peptidase/beta-lactamase superfamily"/>
    <property type="match status" value="1"/>
</dbReference>
<accession>A0A1M7CRX4</accession>
<dbReference type="GO" id="GO:0006508">
    <property type="term" value="P:proteolysis"/>
    <property type="evidence" value="ECO:0007669"/>
    <property type="project" value="UniProtKB-KW"/>
</dbReference>
<dbReference type="Gene3D" id="1.10.3810.10">
    <property type="entry name" value="Biosynthetic peptidoglycan transglycosylase-like"/>
    <property type="match status" value="1"/>
</dbReference>
<keyword evidence="5" id="KW-0645">Protease</keyword>
<dbReference type="UniPathway" id="UPA00219"/>
<feature type="domain" description="Penicillin-binding C-terminal" evidence="14">
    <location>
        <begin position="624"/>
        <end position="711"/>
    </location>
</feature>
<gene>
    <name evidence="15" type="ORF">SAMN05444272_1257</name>
</gene>
<keyword evidence="8" id="KW-0378">Hydrolase</keyword>
<evidence type="ECO:0000256" key="11">
    <source>
        <dbReference type="ARBA" id="ARBA00049902"/>
    </source>
</evidence>
<keyword evidence="6" id="KW-0328">Glycosyltransferase</keyword>
<evidence type="ECO:0000256" key="8">
    <source>
        <dbReference type="ARBA" id="ARBA00022801"/>
    </source>
</evidence>
<dbReference type="GO" id="GO:0004180">
    <property type="term" value="F:carboxypeptidase activity"/>
    <property type="evidence" value="ECO:0007669"/>
    <property type="project" value="UniProtKB-KW"/>
</dbReference>
<reference evidence="15 16" key="1">
    <citation type="submission" date="2016-11" db="EMBL/GenBank/DDBJ databases">
        <authorList>
            <person name="Jaros S."/>
            <person name="Januszkiewicz K."/>
            <person name="Wedrychowicz H."/>
        </authorList>
    </citation>
    <scope>NUCLEOTIDE SEQUENCE [LARGE SCALE GENOMIC DNA]</scope>
    <source>
        <strain evidence="15 16">DSM 22153</strain>
    </source>
</reference>
<comment type="similarity">
    <text evidence="3">In the N-terminal section; belongs to the glycosyltransferase 51 family.</text>
</comment>
<dbReference type="SUPFAM" id="SSF53955">
    <property type="entry name" value="Lysozyme-like"/>
    <property type="match status" value="1"/>
</dbReference>
<dbReference type="EC" id="2.4.99.28" evidence="10"/>
<proteinExistence type="inferred from homology"/>
<dbReference type="InterPro" id="IPR036950">
    <property type="entry name" value="PBP_transglycosylase"/>
</dbReference>
<dbReference type="PANTHER" id="PTHR32282:SF15">
    <property type="entry name" value="PENICILLIN-BINDING PROTEIN 1C"/>
    <property type="match status" value="1"/>
</dbReference>
<evidence type="ECO:0000313" key="15">
    <source>
        <dbReference type="EMBL" id="SHL70014.1"/>
    </source>
</evidence>
<evidence type="ECO:0000256" key="1">
    <source>
        <dbReference type="ARBA" id="ARBA00004752"/>
    </source>
</evidence>
<dbReference type="OrthoDB" id="9766909at2"/>
<dbReference type="EMBL" id="FRBW01000001">
    <property type="protein sequence ID" value="SHL70014.1"/>
    <property type="molecule type" value="Genomic_DNA"/>
</dbReference>
<dbReference type="GO" id="GO:0009252">
    <property type="term" value="P:peptidoglycan biosynthetic process"/>
    <property type="evidence" value="ECO:0007669"/>
    <property type="project" value="UniProtKB-UniPathway"/>
</dbReference>
<dbReference type="AlphaFoldDB" id="A0A1M7CRX4"/>
<evidence type="ECO:0000256" key="3">
    <source>
        <dbReference type="ARBA" id="ARBA00007739"/>
    </source>
</evidence>
<dbReference type="InterPro" id="IPR001264">
    <property type="entry name" value="Glyco_trans_51"/>
</dbReference>
<organism evidence="15 16">
    <name type="scientific">Roseibium suaedae</name>
    <dbReference type="NCBI Taxonomy" id="735517"/>
    <lineage>
        <taxon>Bacteria</taxon>
        <taxon>Pseudomonadati</taxon>
        <taxon>Pseudomonadota</taxon>
        <taxon>Alphaproteobacteria</taxon>
        <taxon>Hyphomicrobiales</taxon>
        <taxon>Stappiaceae</taxon>
        <taxon>Roseibium</taxon>
    </lineage>
</organism>
<comment type="catalytic activity">
    <reaction evidence="11">
        <text>[GlcNAc-(1-&gt;4)-Mur2Ac(oyl-L-Ala-gamma-D-Glu-L-Lys-D-Ala-D-Ala)](n)-di-trans,octa-cis-undecaprenyl diphosphate + beta-D-GlcNAc-(1-&gt;4)-Mur2Ac(oyl-L-Ala-gamma-D-Glu-L-Lys-D-Ala-D-Ala)-di-trans,octa-cis-undecaprenyl diphosphate = [GlcNAc-(1-&gt;4)-Mur2Ac(oyl-L-Ala-gamma-D-Glu-L-Lys-D-Ala-D-Ala)](n+1)-di-trans,octa-cis-undecaprenyl diphosphate + di-trans,octa-cis-undecaprenyl diphosphate + H(+)</text>
        <dbReference type="Rhea" id="RHEA:23708"/>
        <dbReference type="Rhea" id="RHEA-COMP:9602"/>
        <dbReference type="Rhea" id="RHEA-COMP:9603"/>
        <dbReference type="ChEBI" id="CHEBI:15378"/>
        <dbReference type="ChEBI" id="CHEBI:58405"/>
        <dbReference type="ChEBI" id="CHEBI:60033"/>
        <dbReference type="ChEBI" id="CHEBI:78435"/>
        <dbReference type="EC" id="2.4.99.28"/>
    </reaction>
</comment>
<dbReference type="InterPro" id="IPR001460">
    <property type="entry name" value="PCN-bd_Tpept"/>
</dbReference>
<dbReference type="InterPro" id="IPR012338">
    <property type="entry name" value="Beta-lactam/transpept-like"/>
</dbReference>
<keyword evidence="4" id="KW-0121">Carboxypeptidase</keyword>
<evidence type="ECO:0000259" key="13">
    <source>
        <dbReference type="Pfam" id="PF00912"/>
    </source>
</evidence>
<dbReference type="GO" id="GO:0008658">
    <property type="term" value="F:penicillin binding"/>
    <property type="evidence" value="ECO:0007669"/>
    <property type="project" value="InterPro"/>
</dbReference>
<dbReference type="InterPro" id="IPR050396">
    <property type="entry name" value="Glycosyltr_51/Transpeptidase"/>
</dbReference>
<name>A0A1M7CRX4_9HYPH</name>
<evidence type="ECO:0000256" key="7">
    <source>
        <dbReference type="ARBA" id="ARBA00022679"/>
    </source>
</evidence>
<dbReference type="NCBIfam" id="TIGR02073">
    <property type="entry name" value="PBP_1c"/>
    <property type="match status" value="1"/>
</dbReference>
<dbReference type="PANTHER" id="PTHR32282">
    <property type="entry name" value="BINDING PROTEIN TRANSPEPTIDASE, PUTATIVE-RELATED"/>
    <property type="match status" value="1"/>
</dbReference>
<keyword evidence="9" id="KW-0511">Multifunctional enzyme</keyword>
<comment type="pathway">
    <text evidence="1">Cell wall biogenesis; peptidoglycan biosynthesis.</text>
</comment>
<evidence type="ECO:0000256" key="4">
    <source>
        <dbReference type="ARBA" id="ARBA00022645"/>
    </source>
</evidence>
<dbReference type="RefSeq" id="WP_139251023.1">
    <property type="nucleotide sequence ID" value="NZ_FRBW01000001.1"/>
</dbReference>
<dbReference type="Pfam" id="PF00905">
    <property type="entry name" value="Transpeptidase"/>
    <property type="match status" value="1"/>
</dbReference>
<feature type="domain" description="Glycosyl transferase family 51" evidence="13">
    <location>
        <begin position="69"/>
        <end position="241"/>
    </location>
</feature>
<comment type="similarity">
    <text evidence="2">In the C-terminal section; belongs to the transpeptidase family.</text>
</comment>
<evidence type="ECO:0000256" key="6">
    <source>
        <dbReference type="ARBA" id="ARBA00022676"/>
    </source>
</evidence>
<dbReference type="InterPro" id="IPR009647">
    <property type="entry name" value="PBP_C"/>
</dbReference>
<evidence type="ECO:0000256" key="2">
    <source>
        <dbReference type="ARBA" id="ARBA00007090"/>
    </source>
</evidence>
<evidence type="ECO:0000313" key="16">
    <source>
        <dbReference type="Proteomes" id="UP000186002"/>
    </source>
</evidence>
<evidence type="ECO:0000256" key="5">
    <source>
        <dbReference type="ARBA" id="ARBA00022670"/>
    </source>
</evidence>
<dbReference type="Pfam" id="PF00912">
    <property type="entry name" value="Transgly"/>
    <property type="match status" value="1"/>
</dbReference>
<evidence type="ECO:0000256" key="9">
    <source>
        <dbReference type="ARBA" id="ARBA00023268"/>
    </source>
</evidence>
<evidence type="ECO:0000259" key="14">
    <source>
        <dbReference type="Pfam" id="PF06832"/>
    </source>
</evidence>
<dbReference type="InterPro" id="IPR011815">
    <property type="entry name" value="PBP_1c"/>
</dbReference>
<dbReference type="Pfam" id="PF06832">
    <property type="entry name" value="BiPBP_C"/>
    <property type="match status" value="1"/>
</dbReference>
<evidence type="ECO:0000256" key="10">
    <source>
        <dbReference type="ARBA" id="ARBA00044770"/>
    </source>
</evidence>
<protein>
    <recommendedName>
        <fullName evidence="10">peptidoglycan glycosyltransferase</fullName>
        <ecNumber evidence="10">2.4.99.28</ecNumber>
    </recommendedName>
</protein>
<dbReference type="SUPFAM" id="SSF56601">
    <property type="entry name" value="beta-lactamase/transpeptidase-like"/>
    <property type="match status" value="1"/>
</dbReference>
<dbReference type="GO" id="GO:0008955">
    <property type="term" value="F:peptidoglycan glycosyltransferase activity"/>
    <property type="evidence" value="ECO:0007669"/>
    <property type="project" value="UniProtKB-EC"/>
</dbReference>
<dbReference type="Proteomes" id="UP000186002">
    <property type="component" value="Unassembled WGS sequence"/>
</dbReference>
<dbReference type="InterPro" id="IPR023346">
    <property type="entry name" value="Lysozyme-like_dom_sf"/>
</dbReference>